<feature type="non-terminal residue" evidence="1">
    <location>
        <position position="1"/>
    </location>
</feature>
<dbReference type="AlphaFoldDB" id="A0A139L3C7"/>
<gene>
    <name evidence="1" type="ORF">HMPREF2531_03310</name>
</gene>
<name>A0A139L3C7_9BACE</name>
<evidence type="ECO:0000313" key="1">
    <source>
        <dbReference type="EMBL" id="KXT45935.1"/>
    </source>
</evidence>
<sequence>YIDDYEPDNGLKTIAVADLLPVGETTYDISTNIVTLALKTGSSFTVSTGSNAGVNAQLTYNGNSPTDGWLKLEEVPVTTTRTGATQQVKYKISFNESYAGDSYPRGILRLTDKAGGGEEVILIDTTFGTPAVESTGGTMNPNGVNKWDATDNILYLVQVAGANV</sequence>
<dbReference type="EMBL" id="LTDF01000131">
    <property type="protein sequence ID" value="KXT45935.1"/>
    <property type="molecule type" value="Genomic_DNA"/>
</dbReference>
<protein>
    <submittedName>
        <fullName evidence="1">Uncharacterized protein</fullName>
    </submittedName>
</protein>
<dbReference type="Proteomes" id="UP000070319">
    <property type="component" value="Unassembled WGS sequence"/>
</dbReference>
<accession>A0A139L3C7</accession>
<feature type="non-terminal residue" evidence="1">
    <location>
        <position position="164"/>
    </location>
</feature>
<reference evidence="1 2" key="1">
    <citation type="submission" date="2016-02" db="EMBL/GenBank/DDBJ databases">
        <authorList>
            <person name="Wen L."/>
            <person name="He K."/>
            <person name="Yang H."/>
        </authorList>
    </citation>
    <scope>NUCLEOTIDE SEQUENCE [LARGE SCALE GENOMIC DNA]</scope>
    <source>
        <strain evidence="1 2">KLE1704</strain>
    </source>
</reference>
<organism evidence="1">
    <name type="scientific">Bacteroides intestinalis</name>
    <dbReference type="NCBI Taxonomy" id="329854"/>
    <lineage>
        <taxon>Bacteria</taxon>
        <taxon>Pseudomonadati</taxon>
        <taxon>Bacteroidota</taxon>
        <taxon>Bacteroidia</taxon>
        <taxon>Bacteroidales</taxon>
        <taxon>Bacteroidaceae</taxon>
        <taxon>Bacteroides</taxon>
    </lineage>
</organism>
<comment type="caution">
    <text evidence="1">The sequence shown here is derived from an EMBL/GenBank/DDBJ whole genome shotgun (WGS) entry which is preliminary data.</text>
</comment>
<proteinExistence type="predicted"/>
<evidence type="ECO:0000313" key="2">
    <source>
        <dbReference type="Proteomes" id="UP000070319"/>
    </source>
</evidence>